<dbReference type="AlphaFoldDB" id="A0A1G8KMT1"/>
<dbReference type="Pfam" id="PF00908">
    <property type="entry name" value="dTDP_sugar_isom"/>
    <property type="match status" value="1"/>
</dbReference>
<dbReference type="EMBL" id="FNEI01000002">
    <property type="protein sequence ID" value="SDI44761.1"/>
    <property type="molecule type" value="Genomic_DNA"/>
</dbReference>
<keyword evidence="8" id="KW-1185">Reference proteome</keyword>
<dbReference type="Pfam" id="PF04321">
    <property type="entry name" value="RmlD_sub_bind"/>
    <property type="match status" value="1"/>
</dbReference>
<feature type="active site" description="Proton donor" evidence="3">
    <location>
        <position position="131"/>
    </location>
</feature>
<sequence>MNAPQLAVRETPVAGLLLVDLPVHGDNRGWFKENWQRRAMTELGLPDFGPVQNNVSFNAAAGTTRGIHAEPWDKFVSVVAGRAFGAWVDLREGEGFGRLFTAELDPGTAVFVPRGVGNAFQTLEDNTVYSYLVNEHWSPAAKYTLLNLADETVSVPWPVPLERAEISDKDRGHPRLSQVLPVPPRRTLVLGADGQLGRALRAVYDGGTAVEFAARDSFDLASPDAFDSRDWRDYEAVINAAAFTAVDDAETAEGRRSAWAINAAAVVRLARTAVEHRLTVVHVSSDYVFDGLAGPHADAGPWAPLGVYGQSKAAGEAAVGVVPRHYLVRSSWVVGEGKNFVRTMASLAERGVKPSVVNDQTGRLTFAEDLAAGIRHLLDSKAPYGSYNLSNSGPAQSWADIAADVFELCGRPRSDVTGVSSAEYFQDKQAAPRPLDSTLDLAGIEATGFFPPPAALRLREYLSRLGG</sequence>
<dbReference type="PANTHER" id="PTHR10491">
    <property type="entry name" value="DTDP-4-DEHYDRORHAMNOSE REDUCTASE"/>
    <property type="match status" value="1"/>
</dbReference>
<comment type="similarity">
    <text evidence="1">Belongs to the dTDP-4-dehydrorhamnose 3,5-epimerase family.</text>
</comment>
<feature type="active site" description="Proton acceptor" evidence="3">
    <location>
        <position position="68"/>
    </location>
</feature>
<evidence type="ECO:0000313" key="8">
    <source>
        <dbReference type="Proteomes" id="UP000182130"/>
    </source>
</evidence>
<dbReference type="InterPro" id="IPR011051">
    <property type="entry name" value="RmlC_Cupin_sf"/>
</dbReference>
<evidence type="ECO:0000256" key="1">
    <source>
        <dbReference type="ARBA" id="ARBA00010154"/>
    </source>
</evidence>
<evidence type="ECO:0000256" key="3">
    <source>
        <dbReference type="PIRSR" id="PIRSR600888-1"/>
    </source>
</evidence>
<dbReference type="GO" id="GO:0019305">
    <property type="term" value="P:dTDP-rhamnose biosynthetic process"/>
    <property type="evidence" value="ECO:0007669"/>
    <property type="project" value="UniProtKB-UniPathway"/>
</dbReference>
<dbReference type="Gene3D" id="2.60.120.10">
    <property type="entry name" value="Jelly Rolls"/>
    <property type="match status" value="1"/>
</dbReference>
<dbReference type="PANTHER" id="PTHR10491:SF4">
    <property type="entry name" value="METHIONINE ADENOSYLTRANSFERASE 2 SUBUNIT BETA"/>
    <property type="match status" value="1"/>
</dbReference>
<dbReference type="UniPathway" id="UPA00124"/>
<evidence type="ECO:0000313" key="7">
    <source>
        <dbReference type="EMBL" id="SDI44761.1"/>
    </source>
</evidence>
<dbReference type="Gene3D" id="3.40.50.720">
    <property type="entry name" value="NAD(P)-binding Rossmann-like Domain"/>
    <property type="match status" value="1"/>
</dbReference>
<dbReference type="OrthoDB" id="9803892at2"/>
<dbReference type="STRING" id="1045773.SAMN05216555_102306"/>
<evidence type="ECO:0000259" key="6">
    <source>
        <dbReference type="Pfam" id="PF04321"/>
    </source>
</evidence>
<evidence type="ECO:0000256" key="5">
    <source>
        <dbReference type="RuleBase" id="RU364082"/>
    </source>
</evidence>
<dbReference type="Gene3D" id="3.90.25.10">
    <property type="entry name" value="UDP-galactose 4-epimerase, domain 1"/>
    <property type="match status" value="1"/>
</dbReference>
<dbReference type="GO" id="GO:0008830">
    <property type="term" value="F:dTDP-4-dehydrorhamnose 3,5-epimerase activity"/>
    <property type="evidence" value="ECO:0007669"/>
    <property type="project" value="InterPro"/>
</dbReference>
<dbReference type="SUPFAM" id="SSF51182">
    <property type="entry name" value="RmlC-like cupins"/>
    <property type="match status" value="1"/>
</dbReference>
<keyword evidence="5" id="KW-0560">Oxidoreductase</keyword>
<dbReference type="InterPro" id="IPR036291">
    <property type="entry name" value="NAD(P)-bd_dom_sf"/>
</dbReference>
<dbReference type="InterPro" id="IPR005913">
    <property type="entry name" value="dTDP_dehydrorham_reduct"/>
</dbReference>
<dbReference type="InterPro" id="IPR014710">
    <property type="entry name" value="RmlC-like_jellyroll"/>
</dbReference>
<feature type="domain" description="RmlD-like substrate binding" evidence="6">
    <location>
        <begin position="186"/>
        <end position="454"/>
    </location>
</feature>
<keyword evidence="5" id="KW-0521">NADP</keyword>
<evidence type="ECO:0000256" key="2">
    <source>
        <dbReference type="ARBA" id="ARBA00010944"/>
    </source>
</evidence>
<feature type="site" description="Participates in a stacking interaction with the thymidine ring of dTDP-4-oxo-6-deoxyglucose" evidence="4">
    <location>
        <position position="137"/>
    </location>
</feature>
<comment type="similarity">
    <text evidence="2 5">Belongs to the dTDP-4-dehydrorhamnose reductase family.</text>
</comment>
<dbReference type="SUPFAM" id="SSF51735">
    <property type="entry name" value="NAD(P)-binding Rossmann-fold domains"/>
    <property type="match status" value="1"/>
</dbReference>
<proteinExistence type="inferred from homology"/>
<dbReference type="EC" id="1.1.1.133" evidence="5"/>
<dbReference type="CDD" id="cd05254">
    <property type="entry name" value="dTDP_HR_like_SDR_e"/>
    <property type="match status" value="1"/>
</dbReference>
<comment type="function">
    <text evidence="5">Catalyzes the reduction of dTDP-6-deoxy-L-lyxo-4-hexulose to yield dTDP-L-rhamnose.</text>
</comment>
<reference evidence="8" key="1">
    <citation type="submission" date="2016-10" db="EMBL/GenBank/DDBJ databases">
        <authorList>
            <person name="Varghese N."/>
            <person name="Submissions S."/>
        </authorList>
    </citation>
    <scope>NUCLEOTIDE SEQUENCE [LARGE SCALE GENOMIC DNA]</scope>
    <source>
        <strain evidence="8">CGMCC 1.10783</strain>
    </source>
</reference>
<dbReference type="Proteomes" id="UP000182130">
    <property type="component" value="Unassembled WGS sequence"/>
</dbReference>
<organism evidence="7 8">
    <name type="scientific">Arthrobacter cupressi</name>
    <dbReference type="NCBI Taxonomy" id="1045773"/>
    <lineage>
        <taxon>Bacteria</taxon>
        <taxon>Bacillati</taxon>
        <taxon>Actinomycetota</taxon>
        <taxon>Actinomycetes</taxon>
        <taxon>Micrococcales</taxon>
        <taxon>Micrococcaceae</taxon>
        <taxon>Arthrobacter</taxon>
    </lineage>
</organism>
<dbReference type="RefSeq" id="WP_074587053.1">
    <property type="nucleotide sequence ID" value="NZ_FNEI01000002.1"/>
</dbReference>
<accession>A0A1G8KMT1</accession>
<comment type="pathway">
    <text evidence="5">Carbohydrate biosynthesis; dTDP-L-rhamnose biosynthesis.</text>
</comment>
<gene>
    <name evidence="7" type="ORF">SAMN05216555_102306</name>
</gene>
<protein>
    <recommendedName>
        <fullName evidence="5">dTDP-4-dehydrorhamnose reductase</fullName>
        <ecNumber evidence="5">1.1.1.133</ecNumber>
    </recommendedName>
</protein>
<dbReference type="GO" id="GO:0008831">
    <property type="term" value="F:dTDP-4-dehydrorhamnose reductase activity"/>
    <property type="evidence" value="ECO:0007669"/>
    <property type="project" value="UniProtKB-EC"/>
</dbReference>
<dbReference type="InterPro" id="IPR000888">
    <property type="entry name" value="RmlC-like"/>
</dbReference>
<name>A0A1G8KMT1_9MICC</name>
<evidence type="ECO:0000256" key="4">
    <source>
        <dbReference type="PIRSR" id="PIRSR600888-3"/>
    </source>
</evidence>
<dbReference type="InterPro" id="IPR029903">
    <property type="entry name" value="RmlD-like-bd"/>
</dbReference>